<sequence length="21" mass="2493">MNRRQEIDQAVLDFQAGRLEC</sequence>
<keyword evidence="2" id="KW-1185">Reference proteome</keyword>
<gene>
    <name evidence="1" type="ORF">CCR82_00105</name>
</gene>
<organism evidence="1 2">
    <name type="scientific">Halochromatium salexigens</name>
    <name type="common">Chromatium salexigens</name>
    <dbReference type="NCBI Taxonomy" id="49447"/>
    <lineage>
        <taxon>Bacteria</taxon>
        <taxon>Pseudomonadati</taxon>
        <taxon>Pseudomonadota</taxon>
        <taxon>Gammaproteobacteria</taxon>
        <taxon>Chromatiales</taxon>
        <taxon>Chromatiaceae</taxon>
        <taxon>Halochromatium</taxon>
    </lineage>
</organism>
<comment type="caution">
    <text evidence="1">The sequence shown here is derived from an EMBL/GenBank/DDBJ whole genome shotgun (WGS) entry which is preliminary data.</text>
</comment>
<dbReference type="AlphaFoldDB" id="A0AAJ0XEP3"/>
<dbReference type="Proteomes" id="UP001296967">
    <property type="component" value="Unassembled WGS sequence"/>
</dbReference>
<reference evidence="1" key="1">
    <citation type="submission" date="2017-05" db="EMBL/GenBank/DDBJ databases">
        <authorList>
            <person name="Imhoff J.F."/>
            <person name="Rahn T."/>
            <person name="Kuenzel S."/>
            <person name="Neulinger S.C."/>
        </authorList>
    </citation>
    <scope>NUCLEOTIDE SEQUENCE</scope>
    <source>
        <strain evidence="1">DSM 4395</strain>
    </source>
</reference>
<dbReference type="EMBL" id="NHSF01000004">
    <property type="protein sequence ID" value="MBK5928980.1"/>
    <property type="molecule type" value="Genomic_DNA"/>
</dbReference>
<accession>A0AAJ0XEP3</accession>
<protein>
    <submittedName>
        <fullName evidence="1">Uncharacterized protein</fullName>
    </submittedName>
</protein>
<name>A0AAJ0XEP3_HALSE</name>
<reference evidence="1" key="2">
    <citation type="journal article" date="2020" name="Microorganisms">
        <title>Osmotic Adaptation and Compatible Solute Biosynthesis of Phototrophic Bacteria as Revealed from Genome Analyses.</title>
        <authorList>
            <person name="Imhoff J.F."/>
            <person name="Rahn T."/>
            <person name="Kunzel S."/>
            <person name="Keller A."/>
            <person name="Neulinger S.C."/>
        </authorList>
    </citation>
    <scope>NUCLEOTIDE SEQUENCE</scope>
    <source>
        <strain evidence="1">DSM 4395</strain>
    </source>
</reference>
<proteinExistence type="predicted"/>
<evidence type="ECO:0000313" key="2">
    <source>
        <dbReference type="Proteomes" id="UP001296967"/>
    </source>
</evidence>
<evidence type="ECO:0000313" key="1">
    <source>
        <dbReference type="EMBL" id="MBK5928980.1"/>
    </source>
</evidence>